<evidence type="ECO:0000313" key="2">
    <source>
        <dbReference type="EMBL" id="KAF9071269.1"/>
    </source>
</evidence>
<keyword evidence="3" id="KW-1185">Reference proteome</keyword>
<evidence type="ECO:0000313" key="3">
    <source>
        <dbReference type="Proteomes" id="UP000772434"/>
    </source>
</evidence>
<sequence>MTKIYQVALSRACNCKKLQSTERTFWNISEDPGLTKFNFGIGKLATRSTADFVDNITASSQAGFRASSRARSRNEVDSLQKTLGEIYGGGRGDSKEVDLDEEASLEEDNKI</sequence>
<feature type="compositionally biased region" description="Acidic residues" evidence="1">
    <location>
        <begin position="98"/>
        <end position="111"/>
    </location>
</feature>
<reference evidence="2" key="1">
    <citation type="submission" date="2020-11" db="EMBL/GenBank/DDBJ databases">
        <authorList>
            <consortium name="DOE Joint Genome Institute"/>
            <person name="Ahrendt S."/>
            <person name="Riley R."/>
            <person name="Andreopoulos W."/>
            <person name="Labutti K."/>
            <person name="Pangilinan J."/>
            <person name="Ruiz-Duenas F.J."/>
            <person name="Barrasa J.M."/>
            <person name="Sanchez-Garcia M."/>
            <person name="Camarero S."/>
            <person name="Miyauchi S."/>
            <person name="Serrano A."/>
            <person name="Linde D."/>
            <person name="Babiker R."/>
            <person name="Drula E."/>
            <person name="Ayuso-Fernandez I."/>
            <person name="Pacheco R."/>
            <person name="Padilla G."/>
            <person name="Ferreira P."/>
            <person name="Barriuso J."/>
            <person name="Kellner H."/>
            <person name="Castanera R."/>
            <person name="Alfaro M."/>
            <person name="Ramirez L."/>
            <person name="Pisabarro A.G."/>
            <person name="Kuo A."/>
            <person name="Tritt A."/>
            <person name="Lipzen A."/>
            <person name="He G."/>
            <person name="Yan M."/>
            <person name="Ng V."/>
            <person name="Cullen D."/>
            <person name="Martin F."/>
            <person name="Rosso M.-N."/>
            <person name="Henrissat B."/>
            <person name="Hibbett D."/>
            <person name="Martinez A.T."/>
            <person name="Grigoriev I.V."/>
        </authorList>
    </citation>
    <scope>NUCLEOTIDE SEQUENCE</scope>
    <source>
        <strain evidence="2">AH 40177</strain>
    </source>
</reference>
<gene>
    <name evidence="2" type="ORF">BDP27DRAFT_1362045</name>
</gene>
<proteinExistence type="predicted"/>
<feature type="region of interest" description="Disordered" evidence="1">
    <location>
        <begin position="84"/>
        <end position="111"/>
    </location>
</feature>
<organism evidence="2 3">
    <name type="scientific">Rhodocollybia butyracea</name>
    <dbReference type="NCBI Taxonomy" id="206335"/>
    <lineage>
        <taxon>Eukaryota</taxon>
        <taxon>Fungi</taxon>
        <taxon>Dikarya</taxon>
        <taxon>Basidiomycota</taxon>
        <taxon>Agaricomycotina</taxon>
        <taxon>Agaricomycetes</taxon>
        <taxon>Agaricomycetidae</taxon>
        <taxon>Agaricales</taxon>
        <taxon>Marasmiineae</taxon>
        <taxon>Omphalotaceae</taxon>
        <taxon>Rhodocollybia</taxon>
    </lineage>
</organism>
<name>A0A9P5U9S4_9AGAR</name>
<evidence type="ECO:0000256" key="1">
    <source>
        <dbReference type="SAM" id="MobiDB-lite"/>
    </source>
</evidence>
<accession>A0A9P5U9S4</accession>
<comment type="caution">
    <text evidence="2">The sequence shown here is derived from an EMBL/GenBank/DDBJ whole genome shotgun (WGS) entry which is preliminary data.</text>
</comment>
<protein>
    <submittedName>
        <fullName evidence="2">Uncharacterized protein</fullName>
    </submittedName>
</protein>
<dbReference type="AlphaFoldDB" id="A0A9P5U9S4"/>
<dbReference type="Proteomes" id="UP000772434">
    <property type="component" value="Unassembled WGS sequence"/>
</dbReference>
<dbReference type="EMBL" id="JADNRY010000034">
    <property type="protein sequence ID" value="KAF9071269.1"/>
    <property type="molecule type" value="Genomic_DNA"/>
</dbReference>